<reference evidence="8" key="2">
    <citation type="submission" date="2025-08" db="UniProtKB">
        <authorList>
            <consortium name="RefSeq"/>
        </authorList>
    </citation>
    <scope>IDENTIFICATION</scope>
    <source>
        <tissue evidence="8">Leaf</tissue>
    </source>
</reference>
<dbReference type="Proteomes" id="UP000694864">
    <property type="component" value="Chromosome 11"/>
</dbReference>
<evidence type="ECO:0000256" key="3">
    <source>
        <dbReference type="ARBA" id="ARBA00023125"/>
    </source>
</evidence>
<protein>
    <submittedName>
        <fullName evidence="8">Probable WRKY transcription factor 49</fullName>
    </submittedName>
</protein>
<dbReference type="PROSITE" id="PS50811">
    <property type="entry name" value="WRKY"/>
    <property type="match status" value="1"/>
</dbReference>
<keyword evidence="5" id="KW-0539">Nucleus</keyword>
<evidence type="ECO:0000313" key="8">
    <source>
        <dbReference type="RefSeq" id="XP_010442042.1"/>
    </source>
</evidence>
<evidence type="ECO:0000256" key="1">
    <source>
        <dbReference type="ARBA" id="ARBA00004123"/>
    </source>
</evidence>
<dbReference type="InterPro" id="IPR044810">
    <property type="entry name" value="WRKY_plant"/>
</dbReference>
<gene>
    <name evidence="8" type="primary">LOC104725135</name>
</gene>
<dbReference type="InterPro" id="IPR003657">
    <property type="entry name" value="WRKY_dom"/>
</dbReference>
<evidence type="ECO:0000259" key="6">
    <source>
        <dbReference type="PROSITE" id="PS50811"/>
    </source>
</evidence>
<evidence type="ECO:0000313" key="7">
    <source>
        <dbReference type="Proteomes" id="UP000694864"/>
    </source>
</evidence>
<name>A0ABM0UJG0_CAMSA</name>
<dbReference type="Pfam" id="PF03106">
    <property type="entry name" value="WRKY"/>
    <property type="match status" value="1"/>
</dbReference>
<keyword evidence="3" id="KW-0238">DNA-binding</keyword>
<dbReference type="PANTHER" id="PTHR31221">
    <property type="entry name" value="WRKY TRANSCRIPTION FACTOR PROTEIN 1-RELATED"/>
    <property type="match status" value="1"/>
</dbReference>
<reference evidence="7" key="1">
    <citation type="journal article" date="2014" name="Nat. Commun.">
        <title>The emerging biofuel crop Camelina sativa retains a highly undifferentiated hexaploid genome structure.</title>
        <authorList>
            <person name="Kagale S."/>
            <person name="Koh C."/>
            <person name="Nixon J."/>
            <person name="Bollina V."/>
            <person name="Clarke W.E."/>
            <person name="Tuteja R."/>
            <person name="Spillane C."/>
            <person name="Robinson S.J."/>
            <person name="Links M.G."/>
            <person name="Clarke C."/>
            <person name="Higgins E.E."/>
            <person name="Huebert T."/>
            <person name="Sharpe A.G."/>
            <person name="Parkin I.A."/>
        </authorList>
    </citation>
    <scope>NUCLEOTIDE SEQUENCE [LARGE SCALE GENOMIC DNA]</scope>
    <source>
        <strain evidence="7">cv. DH55</strain>
    </source>
</reference>
<dbReference type="RefSeq" id="XP_010442042.1">
    <property type="nucleotide sequence ID" value="XM_010443740.2"/>
</dbReference>
<keyword evidence="4" id="KW-0804">Transcription</keyword>
<organism evidence="7 8">
    <name type="scientific">Camelina sativa</name>
    <name type="common">False flax</name>
    <name type="synonym">Myagrum sativum</name>
    <dbReference type="NCBI Taxonomy" id="90675"/>
    <lineage>
        <taxon>Eukaryota</taxon>
        <taxon>Viridiplantae</taxon>
        <taxon>Streptophyta</taxon>
        <taxon>Embryophyta</taxon>
        <taxon>Tracheophyta</taxon>
        <taxon>Spermatophyta</taxon>
        <taxon>Magnoliopsida</taxon>
        <taxon>eudicotyledons</taxon>
        <taxon>Gunneridae</taxon>
        <taxon>Pentapetalae</taxon>
        <taxon>rosids</taxon>
        <taxon>malvids</taxon>
        <taxon>Brassicales</taxon>
        <taxon>Brassicaceae</taxon>
        <taxon>Camelineae</taxon>
        <taxon>Camelina</taxon>
    </lineage>
</organism>
<sequence length="318" mass="36302">MAEEELSEWTRPYDNNAVEDLFVNDPPLFFLPQEQQHRLMPNEDSITNTFVSLPVNSGPRIQDMANALAVVEPHTHPVQEISISTVQLLERSTLNKVDRYTLKVKNYTNGMCDDGYKWRKYGQKAIKNSPNPRSYYKCTNPICNAKKQVERSIDEPNTYIITYEGFHFHYAYPFFFPPVKTHRPNKKAKTLKHDAQDKLINKTSQTQEESKKAHLIEHAYKNHSAYIAQEYTPLNFEDELFLPVDHCRRQQGLLEDVVAPAKITTPARDSVLAASWSSLLTYTSSSGSSSRTCSPPLSPSSLCWSPNVNIGFSDEILI</sequence>
<evidence type="ECO:0000256" key="4">
    <source>
        <dbReference type="ARBA" id="ARBA00023163"/>
    </source>
</evidence>
<keyword evidence="2" id="KW-0805">Transcription regulation</keyword>
<evidence type="ECO:0000256" key="2">
    <source>
        <dbReference type="ARBA" id="ARBA00023015"/>
    </source>
</evidence>
<proteinExistence type="predicted"/>
<dbReference type="PANTHER" id="PTHR31221:SF42">
    <property type="entry name" value="WRKY TRANSCRIPTION FACTOR 49-RELATED"/>
    <property type="match status" value="1"/>
</dbReference>
<dbReference type="InterPro" id="IPR036576">
    <property type="entry name" value="WRKY_dom_sf"/>
</dbReference>
<evidence type="ECO:0000256" key="5">
    <source>
        <dbReference type="ARBA" id="ARBA00023242"/>
    </source>
</evidence>
<comment type="subcellular location">
    <subcellularLocation>
        <location evidence="1">Nucleus</location>
    </subcellularLocation>
</comment>
<accession>A0ABM0UJG0</accession>
<keyword evidence="7" id="KW-1185">Reference proteome</keyword>
<dbReference type="Gene3D" id="2.20.25.80">
    <property type="entry name" value="WRKY domain"/>
    <property type="match status" value="1"/>
</dbReference>
<dbReference type="SUPFAM" id="SSF118290">
    <property type="entry name" value="WRKY DNA-binding domain"/>
    <property type="match status" value="1"/>
</dbReference>
<feature type="domain" description="WRKY" evidence="6">
    <location>
        <begin position="107"/>
        <end position="172"/>
    </location>
</feature>
<dbReference type="GeneID" id="104725135"/>
<dbReference type="SMART" id="SM00774">
    <property type="entry name" value="WRKY"/>
    <property type="match status" value="1"/>
</dbReference>